<dbReference type="PIRSF" id="PIRSF000332">
    <property type="entry name" value="FMO"/>
    <property type="match status" value="1"/>
</dbReference>
<dbReference type="EMBL" id="CABFNO020001544">
    <property type="protein sequence ID" value="CAG9997112.1"/>
    <property type="molecule type" value="Genomic_DNA"/>
</dbReference>
<keyword evidence="5" id="KW-0521">NADP</keyword>
<dbReference type="FunFam" id="3.50.50.60:FF:000023">
    <property type="entry name" value="Dimethylaniline monooxygenase [N-oxide-forming]"/>
    <property type="match status" value="1"/>
</dbReference>
<comment type="caution">
    <text evidence="7">The sequence shown here is derived from an EMBL/GenBank/DDBJ whole genome shotgun (WGS) entry which is preliminary data.</text>
</comment>
<evidence type="ECO:0000256" key="3">
    <source>
        <dbReference type="ARBA" id="ARBA00022630"/>
    </source>
</evidence>
<comment type="similarity">
    <text evidence="2">Belongs to the FMO family.</text>
</comment>
<evidence type="ECO:0000256" key="2">
    <source>
        <dbReference type="ARBA" id="ARBA00009183"/>
    </source>
</evidence>
<accession>A0A9N9Y9M3</accession>
<keyword evidence="4" id="KW-0274">FAD</keyword>
<dbReference type="InterPro" id="IPR036188">
    <property type="entry name" value="FAD/NAD-bd_sf"/>
</dbReference>
<evidence type="ECO:0000313" key="8">
    <source>
        <dbReference type="Proteomes" id="UP000754883"/>
    </source>
</evidence>
<sequence length="534" mass="60956">MLRVRGAMDKLKVAVIGAGPTGLAMLKTLKEDGFSATLYERRSQVGGLWAYTENTAWTTALKCNYASKYQQIYYAFIKTPPEYPHHMNVYEFQEYMEDYARNFDGLKDCVFNTSVKEIRRNADDTRWVLELEQNGTTSSAEYDKVAVCNGYQTKAKIPKFEGQELFEGKVIHSQQFRDPEPFQDKNVVVVGLCSSSGDIIPTLMPVASKVYVSHRRGAVFVRRFLNGTPAHLPLTWRRRNIGMSLQRYLPNLMRICGDLGVKYLSRKMLGGKPDPSWGIEPFPSPSLTLPGVWERVLPFLQDGSLTSLKGVKRFTGPKSIEFADGTVVDDVDAVILATGYQADFSLLGPDIVERSKPDLDWYHGPEMYRLWMNLFPPKYADSLAVINYSAFGKANGFSFADVTSLAICNAWRGLEPFPSREAMNKHVDEHQRWVAGRWRIEPNTDTSAVKTWEFQGWLHQAAGTGMESLGWGWKGWKFWWQDPEMYRLMNDGVETAHMYRYFETGKRKTWEGAREAIIHVNDVVKTTFPLEEKK</sequence>
<dbReference type="Gene3D" id="3.50.50.60">
    <property type="entry name" value="FAD/NAD(P)-binding domain"/>
    <property type="match status" value="1"/>
</dbReference>
<protein>
    <submittedName>
        <fullName evidence="7">Uncharacterized protein</fullName>
    </submittedName>
</protein>
<keyword evidence="8" id="KW-1185">Reference proteome</keyword>
<gene>
    <name evidence="7" type="ORF">CBYS24578_00018565</name>
</gene>
<dbReference type="InterPro" id="IPR000960">
    <property type="entry name" value="Flavin_mOase"/>
</dbReference>
<name>A0A9N9Y9M3_9HYPO</name>
<evidence type="ECO:0000256" key="6">
    <source>
        <dbReference type="ARBA" id="ARBA00023002"/>
    </source>
</evidence>
<dbReference type="SUPFAM" id="SSF51905">
    <property type="entry name" value="FAD/NAD(P)-binding domain"/>
    <property type="match status" value="2"/>
</dbReference>
<dbReference type="PRINTS" id="PR00370">
    <property type="entry name" value="FMOXYGENASE"/>
</dbReference>
<keyword evidence="3" id="KW-0285">Flavoprotein</keyword>
<evidence type="ECO:0000256" key="5">
    <source>
        <dbReference type="ARBA" id="ARBA00022857"/>
    </source>
</evidence>
<dbReference type="InterPro" id="IPR050346">
    <property type="entry name" value="FMO-like"/>
</dbReference>
<dbReference type="PANTHER" id="PTHR23023">
    <property type="entry name" value="DIMETHYLANILINE MONOOXYGENASE"/>
    <property type="match status" value="1"/>
</dbReference>
<dbReference type="GO" id="GO:0050661">
    <property type="term" value="F:NADP binding"/>
    <property type="evidence" value="ECO:0007669"/>
    <property type="project" value="InterPro"/>
</dbReference>
<proteinExistence type="inferred from homology"/>
<organism evidence="7 8">
    <name type="scientific">Clonostachys byssicola</name>
    <dbReference type="NCBI Taxonomy" id="160290"/>
    <lineage>
        <taxon>Eukaryota</taxon>
        <taxon>Fungi</taxon>
        <taxon>Dikarya</taxon>
        <taxon>Ascomycota</taxon>
        <taxon>Pezizomycotina</taxon>
        <taxon>Sordariomycetes</taxon>
        <taxon>Hypocreomycetidae</taxon>
        <taxon>Hypocreales</taxon>
        <taxon>Bionectriaceae</taxon>
        <taxon>Clonostachys</taxon>
    </lineage>
</organism>
<keyword evidence="6" id="KW-0560">Oxidoreductase</keyword>
<dbReference type="Proteomes" id="UP000754883">
    <property type="component" value="Unassembled WGS sequence"/>
</dbReference>
<dbReference type="OrthoDB" id="66881at2759"/>
<dbReference type="GO" id="GO:0050660">
    <property type="term" value="F:flavin adenine dinucleotide binding"/>
    <property type="evidence" value="ECO:0007669"/>
    <property type="project" value="InterPro"/>
</dbReference>
<dbReference type="AlphaFoldDB" id="A0A9N9Y9M3"/>
<dbReference type="GO" id="GO:0004499">
    <property type="term" value="F:N,N-dimethylaniline monooxygenase activity"/>
    <property type="evidence" value="ECO:0007669"/>
    <property type="project" value="InterPro"/>
</dbReference>
<reference evidence="7" key="1">
    <citation type="submission" date="2021-10" db="EMBL/GenBank/DDBJ databases">
        <authorList>
            <person name="Piombo E."/>
        </authorList>
    </citation>
    <scope>NUCLEOTIDE SEQUENCE</scope>
</reference>
<comment type="cofactor">
    <cofactor evidence="1">
        <name>FAD</name>
        <dbReference type="ChEBI" id="CHEBI:57692"/>
    </cofactor>
</comment>
<evidence type="ECO:0000313" key="7">
    <source>
        <dbReference type="EMBL" id="CAG9997112.1"/>
    </source>
</evidence>
<dbReference type="Pfam" id="PF00743">
    <property type="entry name" value="FMO-like"/>
    <property type="match status" value="1"/>
</dbReference>
<dbReference type="InterPro" id="IPR020946">
    <property type="entry name" value="Flavin_mOase-like"/>
</dbReference>
<evidence type="ECO:0000256" key="1">
    <source>
        <dbReference type="ARBA" id="ARBA00001974"/>
    </source>
</evidence>
<evidence type="ECO:0000256" key="4">
    <source>
        <dbReference type="ARBA" id="ARBA00022827"/>
    </source>
</evidence>